<dbReference type="Proteomes" id="UP000536773">
    <property type="component" value="Unassembled WGS sequence"/>
</dbReference>
<dbReference type="InterPro" id="IPR008254">
    <property type="entry name" value="Flavodoxin/NO_synth"/>
</dbReference>
<gene>
    <name evidence="2" type="ORF">HG933_02045</name>
</gene>
<comment type="caution">
    <text evidence="2">The sequence shown here is derived from an EMBL/GenBank/DDBJ whole genome shotgun (WGS) entry which is preliminary data.</text>
</comment>
<dbReference type="RefSeq" id="WP_169013192.1">
    <property type="nucleotide sequence ID" value="NZ_JABBJH010000002.1"/>
</dbReference>
<dbReference type="GO" id="GO:0010181">
    <property type="term" value="F:FMN binding"/>
    <property type="evidence" value="ECO:0007669"/>
    <property type="project" value="InterPro"/>
</dbReference>
<organism evidence="2 3">
    <name type="scientific">Megasphaera elsdenii</name>
    <dbReference type="NCBI Taxonomy" id="907"/>
    <lineage>
        <taxon>Bacteria</taxon>
        <taxon>Bacillati</taxon>
        <taxon>Bacillota</taxon>
        <taxon>Negativicutes</taxon>
        <taxon>Veillonellales</taxon>
        <taxon>Veillonellaceae</taxon>
        <taxon>Megasphaera</taxon>
    </lineage>
</organism>
<protein>
    <submittedName>
        <fullName evidence="2">Flavodoxin</fullName>
    </submittedName>
</protein>
<evidence type="ECO:0000313" key="3">
    <source>
        <dbReference type="Proteomes" id="UP000536773"/>
    </source>
</evidence>
<dbReference type="EMBL" id="JABBJH010000002">
    <property type="protein sequence ID" value="NMK38185.1"/>
    <property type="molecule type" value="Genomic_DNA"/>
</dbReference>
<evidence type="ECO:0000259" key="1">
    <source>
        <dbReference type="Pfam" id="PF12682"/>
    </source>
</evidence>
<evidence type="ECO:0000313" key="2">
    <source>
        <dbReference type="EMBL" id="NMK38185.1"/>
    </source>
</evidence>
<dbReference type="InterPro" id="IPR029039">
    <property type="entry name" value="Flavoprotein-like_sf"/>
</dbReference>
<dbReference type="PANTHER" id="PTHR39201">
    <property type="entry name" value="EXPORTED PROTEIN-RELATED"/>
    <property type="match status" value="1"/>
</dbReference>
<dbReference type="Pfam" id="PF12682">
    <property type="entry name" value="Flavodoxin_4"/>
    <property type="match status" value="1"/>
</dbReference>
<reference evidence="2 3" key="1">
    <citation type="submission" date="2020-04" db="EMBL/GenBank/DDBJ databases">
        <authorList>
            <person name="Hitch T.C.A."/>
            <person name="Wylensek D."/>
            <person name="Clavel T."/>
        </authorList>
    </citation>
    <scope>NUCLEOTIDE SEQUENCE [LARGE SCALE GENOMIC DNA]</scope>
    <source>
        <strain evidence="2 3">WCA-386-APC-2A</strain>
    </source>
</reference>
<name>A0A848ERZ2_MEGEL</name>
<accession>A0A848ERZ2</accession>
<dbReference type="Gene3D" id="3.40.50.360">
    <property type="match status" value="1"/>
</dbReference>
<dbReference type="PANTHER" id="PTHR39201:SF1">
    <property type="entry name" value="FLAVODOXIN-LIKE DOMAIN-CONTAINING PROTEIN"/>
    <property type="match status" value="1"/>
</dbReference>
<sequence length="247" mass="27608">MKQYRDTIVFLLTSVLLLGFLIVIGNGRPRSVDSVSQATPPASRQQEIQTDLGNLKEKKILIAYFSRTGENYQVGYIQKGNTHIVADMIAQETGGTLFEIRPDVPYPEDYQDTVRRAQQEKQEQARPKLAGDVPDWESYDVVFLGYPIWWSDAPMPVYTFLESHDFTGKVIIPFCTSAGDVLTGQESIFPQHAKGAVMAKGFGVEGKRAQQQPETVSPQVRQWLKELGFPSALDSMTFDVFGGHSNT</sequence>
<dbReference type="GO" id="GO:0016651">
    <property type="term" value="F:oxidoreductase activity, acting on NAD(P)H"/>
    <property type="evidence" value="ECO:0007669"/>
    <property type="project" value="UniProtKB-ARBA"/>
</dbReference>
<dbReference type="AlphaFoldDB" id="A0A848ERZ2"/>
<dbReference type="SUPFAM" id="SSF52218">
    <property type="entry name" value="Flavoproteins"/>
    <property type="match status" value="1"/>
</dbReference>
<feature type="domain" description="Flavodoxin-like" evidence="1">
    <location>
        <begin position="59"/>
        <end position="206"/>
    </location>
</feature>
<proteinExistence type="predicted"/>